<feature type="compositionally biased region" description="Low complexity" evidence="5">
    <location>
        <begin position="63"/>
        <end position="85"/>
    </location>
</feature>
<sequence>MGHSLRFRKRILLSTSLAAGWLVAGVASASAQTATSPSVASPATTHAKAHHARKRPVKQVVRPAAASAVPAPAATSTTPSAPITAQDRRTLNASVAAPTPQHESIVVTGSLFRDPNIQSASPIVRMTASELQQRGIHNVTDALQSLSSNGAGNLTNSWSAGGGFAAGSSAPSLRGLSTDSTLVLMDGQRLSYYPLADDGERNYVDTNWMPSSIMQSVDVLQDGGSATYGADAVAGVINYTTRKEIKGFEGNAEGGLSQRGDAGHQKLYATYGFGDLDRDGYNVYVNSEYQQDDPVWYRQLQAPYNNGDLTGLGGTNGNTNVLEGGSIANFNQTPVPSARAVVNGVPTGPARLINQQAGCGSLGSVVTGSVYSGDNGQTQACTQNSQRYAQVAPSLRRINATIHGTVNVNDQSQLVTMFNYSQTLTDLAADGPSPARAYTQSLGASTLQTYEPVLLANGQLNPSNPYAAQGLQSTVYGDMPNIVRHTTEYSQNFRGSARYSGFLNSNWGGDWNYDVNFVGMNSTLDQTNTGYPYISHLQNAISTGAYNFYDPSATPQSVLDYIAPANKIHALTKEYSGEATINKGLFKLPGGMVRLAIGGNIRYEYLNDPSANPANLADPAEQYYSINPVNAHGHRWVESGFFELNVPIVKMLNADVSGRYDHYSEGFSHFSPKVGVQFKPMKELTLRGTFSRGFRVPSFAETGGSNVGYTPFQVTNAAWLAQHQVGGAPDAYAQNYYLGINTVGNPNLKPEISTNFNAGPVFTPTRWLTISADYYYIRKNHYITSDSTGYQDWANDWAAAYATGGASAAARAVPGTVTITPNPVDTQNPNGAPAPGIVNVGYINANKIYTDGADFSIQANTRLPGALHDVRWISQGNATFVHRFNLVLPDGTVNRYAGTLGPYEAVSGSGTPKWRANWSNTFIYKKLSVTPTVYYTSGYRNVADDAQTGSSTSGCANVLAGNNFVPYRCHTKGFWDVDLTVNYNVTKRWSVYANVYNLLGFRAPYDYGTYGGYLYNSSWSQQGVIMRSFQFGVVGSL</sequence>
<dbReference type="OrthoDB" id="7051241at2"/>
<dbReference type="EMBL" id="BALE01000015">
    <property type="protein sequence ID" value="GAN54046.1"/>
    <property type="molecule type" value="Genomic_DNA"/>
</dbReference>
<dbReference type="InterPro" id="IPR036942">
    <property type="entry name" value="Beta-barrel_TonB_sf"/>
</dbReference>
<comment type="caution">
    <text evidence="9">The sequence shown here is derived from an EMBL/GenBank/DDBJ whole genome shotgun (WGS) entry which is preliminary data.</text>
</comment>
<evidence type="ECO:0000313" key="9">
    <source>
        <dbReference type="EMBL" id="GAN54046.1"/>
    </source>
</evidence>
<dbReference type="PANTHER" id="PTHR47234:SF2">
    <property type="entry name" value="TONB-DEPENDENT RECEPTOR"/>
    <property type="match status" value="1"/>
</dbReference>
<dbReference type="Gene3D" id="2.40.170.20">
    <property type="entry name" value="TonB-dependent receptor, beta-barrel domain"/>
    <property type="match status" value="1"/>
</dbReference>
<dbReference type="Pfam" id="PF00593">
    <property type="entry name" value="TonB_dep_Rec_b-barrel"/>
    <property type="match status" value="1"/>
</dbReference>
<keyword evidence="4" id="KW-0798">TonB box</keyword>
<evidence type="ECO:0000256" key="3">
    <source>
        <dbReference type="ARBA" id="ARBA00023237"/>
    </source>
</evidence>
<evidence type="ECO:0000259" key="7">
    <source>
        <dbReference type="Pfam" id="PF00593"/>
    </source>
</evidence>
<feature type="domain" description="TonB-dependent receptor plug" evidence="8">
    <location>
        <begin position="118"/>
        <end position="236"/>
    </location>
</feature>
<evidence type="ECO:0000256" key="5">
    <source>
        <dbReference type="SAM" id="MobiDB-lite"/>
    </source>
</evidence>
<dbReference type="InterPro" id="IPR000531">
    <property type="entry name" value="Beta-barrel_TonB"/>
</dbReference>
<feature type="domain" description="TonB-dependent receptor-like beta-barrel" evidence="7">
    <location>
        <begin position="474"/>
        <end position="998"/>
    </location>
</feature>
<feature type="compositionally biased region" description="Low complexity" evidence="5">
    <location>
        <begin position="34"/>
        <end position="46"/>
    </location>
</feature>
<keyword evidence="10" id="KW-1185">Reference proteome</keyword>
<feature type="compositionally biased region" description="Basic residues" evidence="5">
    <location>
        <begin position="47"/>
        <end position="57"/>
    </location>
</feature>
<dbReference type="AlphaFoldDB" id="A0A0D6MKP4"/>
<name>A0A0D6MKP4_9PROT</name>
<evidence type="ECO:0000256" key="1">
    <source>
        <dbReference type="ARBA" id="ARBA00004442"/>
    </source>
</evidence>
<keyword evidence="9" id="KW-0675">Receptor</keyword>
<accession>A0A0D6MKP4</accession>
<feature type="region of interest" description="Disordered" evidence="5">
    <location>
        <begin position="34"/>
        <end position="85"/>
    </location>
</feature>
<keyword evidence="6" id="KW-0732">Signal</keyword>
<dbReference type="PANTHER" id="PTHR47234">
    <property type="match status" value="1"/>
</dbReference>
<comment type="subcellular location">
    <subcellularLocation>
        <location evidence="1 4">Cell outer membrane</location>
    </subcellularLocation>
</comment>
<evidence type="ECO:0000256" key="4">
    <source>
        <dbReference type="RuleBase" id="RU003357"/>
    </source>
</evidence>
<reference evidence="9 10" key="1">
    <citation type="submission" date="2012-10" db="EMBL/GenBank/DDBJ databases">
        <title>Genome sequencing of Tanticharoenia sakaeratensis NBRC 103193.</title>
        <authorList>
            <person name="Azuma Y."/>
            <person name="Hadano H."/>
            <person name="Hirakawa H."/>
            <person name="Matsushita K."/>
        </authorList>
    </citation>
    <scope>NUCLEOTIDE SEQUENCE [LARGE SCALE GENOMIC DNA]</scope>
    <source>
        <strain evidence="9 10">NBRC 103193</strain>
    </source>
</reference>
<dbReference type="SUPFAM" id="SSF56935">
    <property type="entry name" value="Porins"/>
    <property type="match status" value="1"/>
</dbReference>
<dbReference type="RefSeq" id="WP_048848586.1">
    <property type="nucleotide sequence ID" value="NZ_BALE01000015.1"/>
</dbReference>
<keyword evidence="3" id="KW-0998">Cell outer membrane</keyword>
<gene>
    <name evidence="9" type="ORF">Tasa_015_035</name>
</gene>
<protein>
    <submittedName>
        <fullName evidence="9">Outer membrane siderophore receptor</fullName>
    </submittedName>
</protein>
<comment type="similarity">
    <text evidence="4">Belongs to the TonB-dependent receptor family.</text>
</comment>
<dbReference type="STRING" id="1231623.Tasa_015_035"/>
<evidence type="ECO:0000256" key="6">
    <source>
        <dbReference type="SAM" id="SignalP"/>
    </source>
</evidence>
<evidence type="ECO:0000256" key="2">
    <source>
        <dbReference type="ARBA" id="ARBA00023136"/>
    </source>
</evidence>
<keyword evidence="2 4" id="KW-0472">Membrane</keyword>
<evidence type="ECO:0000259" key="8">
    <source>
        <dbReference type="Pfam" id="PF07715"/>
    </source>
</evidence>
<dbReference type="Pfam" id="PF07715">
    <property type="entry name" value="Plug"/>
    <property type="match status" value="1"/>
</dbReference>
<proteinExistence type="inferred from homology"/>
<dbReference type="InterPro" id="IPR012910">
    <property type="entry name" value="Plug_dom"/>
</dbReference>
<dbReference type="Proteomes" id="UP000032679">
    <property type="component" value="Unassembled WGS sequence"/>
</dbReference>
<dbReference type="GO" id="GO:0009279">
    <property type="term" value="C:cell outer membrane"/>
    <property type="evidence" value="ECO:0007669"/>
    <property type="project" value="UniProtKB-SubCell"/>
</dbReference>
<feature type="signal peptide" evidence="6">
    <location>
        <begin position="1"/>
        <end position="29"/>
    </location>
</feature>
<dbReference type="Gene3D" id="2.170.130.10">
    <property type="entry name" value="TonB-dependent receptor, plug domain"/>
    <property type="match status" value="1"/>
</dbReference>
<dbReference type="InterPro" id="IPR037066">
    <property type="entry name" value="Plug_dom_sf"/>
</dbReference>
<evidence type="ECO:0000313" key="10">
    <source>
        <dbReference type="Proteomes" id="UP000032679"/>
    </source>
</evidence>
<feature type="chain" id="PRO_5002308327" evidence="6">
    <location>
        <begin position="30"/>
        <end position="1037"/>
    </location>
</feature>
<organism evidence="9 10">
    <name type="scientific">Tanticharoenia sakaeratensis NBRC 103193</name>
    <dbReference type="NCBI Taxonomy" id="1231623"/>
    <lineage>
        <taxon>Bacteria</taxon>
        <taxon>Pseudomonadati</taxon>
        <taxon>Pseudomonadota</taxon>
        <taxon>Alphaproteobacteria</taxon>
        <taxon>Acetobacterales</taxon>
        <taxon>Acetobacteraceae</taxon>
        <taxon>Tanticharoenia</taxon>
    </lineage>
</organism>